<dbReference type="InterPro" id="IPR005667">
    <property type="entry name" value="Sulph_transpt2"/>
</dbReference>
<dbReference type="InterPro" id="IPR000515">
    <property type="entry name" value="MetI-like"/>
</dbReference>
<comment type="caution">
    <text evidence="11">The sequence shown here is derived from an EMBL/GenBank/DDBJ whole genome shotgun (WGS) entry which is preliminary data.</text>
</comment>
<dbReference type="EMBL" id="BMYS01000007">
    <property type="protein sequence ID" value="GGW84715.1"/>
    <property type="molecule type" value="Genomic_DNA"/>
</dbReference>
<evidence type="ECO:0000256" key="4">
    <source>
        <dbReference type="ARBA" id="ARBA00022692"/>
    </source>
</evidence>
<evidence type="ECO:0000313" key="12">
    <source>
        <dbReference type="Proteomes" id="UP000608345"/>
    </source>
</evidence>
<keyword evidence="7 9" id="KW-0472">Membrane</keyword>
<name>A0A918MZC9_9BURK</name>
<dbReference type="InterPro" id="IPR011866">
    <property type="entry name" value="CysW_permease"/>
</dbReference>
<feature type="transmembrane region" description="Helical" evidence="9">
    <location>
        <begin position="195"/>
        <end position="220"/>
    </location>
</feature>
<dbReference type="RefSeq" id="WP_189384708.1">
    <property type="nucleotide sequence ID" value="NZ_BAABFY010000053.1"/>
</dbReference>
<keyword evidence="6" id="KW-0764">Sulfate transport</keyword>
<feature type="transmembrane region" description="Helical" evidence="9">
    <location>
        <begin position="58"/>
        <end position="84"/>
    </location>
</feature>
<evidence type="ECO:0000256" key="6">
    <source>
        <dbReference type="ARBA" id="ARBA00023032"/>
    </source>
</evidence>
<evidence type="ECO:0000256" key="2">
    <source>
        <dbReference type="ARBA" id="ARBA00011779"/>
    </source>
</evidence>
<evidence type="ECO:0000256" key="3">
    <source>
        <dbReference type="ARBA" id="ARBA00022448"/>
    </source>
</evidence>
<dbReference type="AlphaFoldDB" id="A0A918MZC9"/>
<proteinExistence type="predicted"/>
<keyword evidence="3" id="KW-0813">Transport</keyword>
<keyword evidence="5 9" id="KW-1133">Transmembrane helix</keyword>
<gene>
    <name evidence="11" type="primary">cysW</name>
    <name evidence="11" type="ORF">GCM10011450_13390</name>
</gene>
<feature type="transmembrane region" description="Helical" evidence="9">
    <location>
        <begin position="12"/>
        <end position="38"/>
    </location>
</feature>
<evidence type="ECO:0000313" key="11">
    <source>
        <dbReference type="EMBL" id="GGW84715.1"/>
    </source>
</evidence>
<dbReference type="InterPro" id="IPR035906">
    <property type="entry name" value="MetI-like_sf"/>
</dbReference>
<evidence type="ECO:0000256" key="9">
    <source>
        <dbReference type="SAM" id="Phobius"/>
    </source>
</evidence>
<dbReference type="SUPFAM" id="SSF161098">
    <property type="entry name" value="MetI-like"/>
    <property type="match status" value="1"/>
</dbReference>
<dbReference type="PROSITE" id="PS50928">
    <property type="entry name" value="ABC_TM1"/>
    <property type="match status" value="1"/>
</dbReference>
<evidence type="ECO:0000256" key="5">
    <source>
        <dbReference type="ARBA" id="ARBA00022989"/>
    </source>
</evidence>
<evidence type="ECO:0000256" key="1">
    <source>
        <dbReference type="ARBA" id="ARBA00004651"/>
    </source>
</evidence>
<comment type="subunit">
    <text evidence="2">The complex is composed of two ATP-binding proteins (CysA), two transmembrane proteins (CysT and CysW) and a solute-binding protein (CysP).</text>
</comment>
<protein>
    <submittedName>
        <fullName evidence="11">Sulfate/thiosulfate transporter permease subunit</fullName>
    </submittedName>
</protein>
<evidence type="ECO:0000256" key="8">
    <source>
        <dbReference type="ARBA" id="ARBA00025323"/>
    </source>
</evidence>
<feature type="domain" description="ABC transmembrane type-1" evidence="10">
    <location>
        <begin position="58"/>
        <end position="264"/>
    </location>
</feature>
<reference evidence="11" key="1">
    <citation type="journal article" date="2014" name="Int. J. Syst. Evol. Microbiol.">
        <title>Complete genome sequence of Corynebacterium casei LMG S-19264T (=DSM 44701T), isolated from a smear-ripened cheese.</title>
        <authorList>
            <consortium name="US DOE Joint Genome Institute (JGI-PGF)"/>
            <person name="Walter F."/>
            <person name="Albersmeier A."/>
            <person name="Kalinowski J."/>
            <person name="Ruckert C."/>
        </authorList>
    </citation>
    <scope>NUCLEOTIDE SEQUENCE</scope>
    <source>
        <strain evidence="11">KCTC 23732</strain>
    </source>
</reference>
<sequence length="283" mass="30735">MSGQKPDSVGQWLLIGLGVVFAIVLLVLPLALIFTMALGDGLAAMWSNLTEDYMLHAIGLTVLAAVVAVPVNILFGIMLAWCITHYEFKGKKLLQALVNIPYATSPVVAGFCYLILFGRESALGQWLSANDIQVVFAWPAIILVTLFVTSPYVARILIPLIRAQGLDEEVTALTLGANGWQIFTKVTLPNIKWGLLYGAVLSNARAVGEYGAVAVVSGTIMNQTLTLPLLVDQLNNDYKVAAAFTAASVLALMALITLVLKILMEWLERRKEVRQMQPVPGRK</sequence>
<feature type="transmembrane region" description="Helical" evidence="9">
    <location>
        <begin position="240"/>
        <end position="264"/>
    </location>
</feature>
<feature type="transmembrane region" description="Helical" evidence="9">
    <location>
        <begin position="96"/>
        <end position="116"/>
    </location>
</feature>
<comment type="function">
    <text evidence="8">Part of the ABC transporter complex CysAWTP (TC 3.A.1.6.1) involved in sulfate/thiosulfate import. Probably responsible for the translocation of the substrate across the membrane.</text>
</comment>
<dbReference type="PANTHER" id="PTHR30406:SF9">
    <property type="entry name" value="SULFATE TRANSPORT SYSTEM PERMEASE PROTEIN CYSW"/>
    <property type="match status" value="1"/>
</dbReference>
<dbReference type="Pfam" id="PF00528">
    <property type="entry name" value="BPD_transp_1"/>
    <property type="match status" value="1"/>
</dbReference>
<dbReference type="NCBIfam" id="TIGR02140">
    <property type="entry name" value="permease_CysW"/>
    <property type="match status" value="1"/>
</dbReference>
<dbReference type="GO" id="GO:0015419">
    <property type="term" value="F:ABC-type sulfate transporter activity"/>
    <property type="evidence" value="ECO:0007669"/>
    <property type="project" value="InterPro"/>
</dbReference>
<keyword evidence="4 9" id="KW-0812">Transmembrane</keyword>
<dbReference type="PANTHER" id="PTHR30406">
    <property type="entry name" value="SULFATE TRANSPORT SYSTEM PERMEASE PROTEIN"/>
    <property type="match status" value="1"/>
</dbReference>
<keyword evidence="12" id="KW-1185">Reference proteome</keyword>
<dbReference type="GO" id="GO:0005886">
    <property type="term" value="C:plasma membrane"/>
    <property type="evidence" value="ECO:0007669"/>
    <property type="project" value="UniProtKB-SubCell"/>
</dbReference>
<dbReference type="NCBIfam" id="TIGR00969">
    <property type="entry name" value="3a0106s02"/>
    <property type="match status" value="1"/>
</dbReference>
<accession>A0A918MZC9</accession>
<feature type="transmembrane region" description="Helical" evidence="9">
    <location>
        <begin position="136"/>
        <end position="154"/>
    </location>
</feature>
<evidence type="ECO:0000256" key="7">
    <source>
        <dbReference type="ARBA" id="ARBA00023136"/>
    </source>
</evidence>
<organism evidence="11 12">
    <name type="scientific">Advenella faeciporci</name>
    <dbReference type="NCBI Taxonomy" id="797535"/>
    <lineage>
        <taxon>Bacteria</taxon>
        <taxon>Pseudomonadati</taxon>
        <taxon>Pseudomonadota</taxon>
        <taxon>Betaproteobacteria</taxon>
        <taxon>Burkholderiales</taxon>
        <taxon>Alcaligenaceae</taxon>
    </lineage>
</organism>
<comment type="subcellular location">
    <subcellularLocation>
        <location evidence="1">Cell membrane</location>
        <topology evidence="1">Multi-pass membrane protein</topology>
    </subcellularLocation>
</comment>
<reference evidence="11" key="2">
    <citation type="submission" date="2020-09" db="EMBL/GenBank/DDBJ databases">
        <authorList>
            <person name="Sun Q."/>
            <person name="Kim S."/>
        </authorList>
    </citation>
    <scope>NUCLEOTIDE SEQUENCE</scope>
    <source>
        <strain evidence="11">KCTC 23732</strain>
    </source>
</reference>
<evidence type="ECO:0000259" key="10">
    <source>
        <dbReference type="PROSITE" id="PS50928"/>
    </source>
</evidence>
<dbReference type="Gene3D" id="1.10.3720.10">
    <property type="entry name" value="MetI-like"/>
    <property type="match status" value="1"/>
</dbReference>
<dbReference type="CDD" id="cd06261">
    <property type="entry name" value="TM_PBP2"/>
    <property type="match status" value="1"/>
</dbReference>
<dbReference type="Proteomes" id="UP000608345">
    <property type="component" value="Unassembled WGS sequence"/>
</dbReference>